<evidence type="ECO:0000256" key="3">
    <source>
        <dbReference type="ARBA" id="ARBA00022448"/>
    </source>
</evidence>
<dbReference type="RefSeq" id="XP_006955708.1">
    <property type="nucleotide sequence ID" value="XM_006955646.1"/>
</dbReference>
<feature type="transmembrane region" description="Helical" evidence="7">
    <location>
        <begin position="340"/>
        <end position="363"/>
    </location>
</feature>
<dbReference type="Pfam" id="PF07690">
    <property type="entry name" value="MFS_1"/>
    <property type="match status" value="1"/>
</dbReference>
<evidence type="ECO:0000256" key="1">
    <source>
        <dbReference type="ARBA" id="ARBA00004127"/>
    </source>
</evidence>
<dbReference type="Proteomes" id="UP000005242">
    <property type="component" value="Unassembled WGS sequence"/>
</dbReference>
<dbReference type="InParanoid" id="I4YIS2"/>
<feature type="transmembrane region" description="Helical" evidence="7">
    <location>
        <begin position="204"/>
        <end position="224"/>
    </location>
</feature>
<dbReference type="InterPro" id="IPR011701">
    <property type="entry name" value="MFS"/>
</dbReference>
<dbReference type="GeneID" id="18470945"/>
<name>I4YIS2_WALMC</name>
<reference evidence="9 10" key="1">
    <citation type="journal article" date="2012" name="Fungal Genet. Biol.">
        <title>The genome of the xerotolerant mold Wallemia sebi reveals adaptations to osmotic stress and suggests cryptic sexual reproduction.</title>
        <authorList>
            <person name="Padamsee M."/>
            <person name="Kumar T.K.A."/>
            <person name="Riley R."/>
            <person name="Binder M."/>
            <person name="Boyd A."/>
            <person name="Calvo A.M."/>
            <person name="Furukawa K."/>
            <person name="Hesse C."/>
            <person name="Hohmann S."/>
            <person name="James T.Y."/>
            <person name="LaButti K."/>
            <person name="Lapidus A."/>
            <person name="Lindquist E."/>
            <person name="Lucas S."/>
            <person name="Miller K."/>
            <person name="Shantappa S."/>
            <person name="Grigoriev I.V."/>
            <person name="Hibbett D.S."/>
            <person name="McLaughlin D.J."/>
            <person name="Spatafora J.W."/>
            <person name="Aime M.C."/>
        </authorList>
    </citation>
    <scope>NUCLEOTIDE SEQUENCE [LARGE SCALE GENOMIC DNA]</scope>
    <source>
        <strain evidence="10">ATCC MYA-4683 / CBS 633.66</strain>
    </source>
</reference>
<comment type="similarity">
    <text evidence="2">Belongs to the major facilitator superfamily.</text>
</comment>
<keyword evidence="10" id="KW-1185">Reference proteome</keyword>
<feature type="transmembrane region" description="Helical" evidence="7">
    <location>
        <begin position="287"/>
        <end position="305"/>
    </location>
</feature>
<gene>
    <name evidence="9" type="ORF">WALSEDRAFT_26625</name>
</gene>
<protein>
    <submittedName>
        <fullName evidence="9">MFS general substrate transporter</fullName>
    </submittedName>
</protein>
<feature type="transmembrane region" description="Helical" evidence="7">
    <location>
        <begin position="177"/>
        <end position="198"/>
    </location>
</feature>
<dbReference type="InterPro" id="IPR051788">
    <property type="entry name" value="MFS_Transporter"/>
</dbReference>
<dbReference type="OMA" id="NDPPRNK"/>
<organism evidence="9 10">
    <name type="scientific">Wallemia mellicola (strain ATCC MYA-4683 / CBS 633.66)</name>
    <name type="common">Wallemia sebi (CBS 633.66)</name>
    <dbReference type="NCBI Taxonomy" id="671144"/>
    <lineage>
        <taxon>Eukaryota</taxon>
        <taxon>Fungi</taxon>
        <taxon>Dikarya</taxon>
        <taxon>Basidiomycota</taxon>
        <taxon>Wallemiomycotina</taxon>
        <taxon>Wallemiomycetes</taxon>
        <taxon>Wallemiales</taxon>
        <taxon>Wallemiaceae</taxon>
        <taxon>Wallemia</taxon>
    </lineage>
</organism>
<feature type="transmembrane region" description="Helical" evidence="7">
    <location>
        <begin position="121"/>
        <end position="141"/>
    </location>
</feature>
<dbReference type="InterPro" id="IPR020846">
    <property type="entry name" value="MFS_dom"/>
</dbReference>
<proteinExistence type="inferred from homology"/>
<accession>I4YIS2</accession>
<comment type="subcellular location">
    <subcellularLocation>
        <location evidence="1">Endomembrane system</location>
        <topology evidence="1">Multi-pass membrane protein</topology>
    </subcellularLocation>
</comment>
<dbReference type="eggNOG" id="ENOG502QU6M">
    <property type="taxonomic scope" value="Eukaryota"/>
</dbReference>
<dbReference type="Gene3D" id="1.20.1250.20">
    <property type="entry name" value="MFS general substrate transporter like domains"/>
    <property type="match status" value="1"/>
</dbReference>
<dbReference type="SUPFAM" id="SSF103473">
    <property type="entry name" value="MFS general substrate transporter"/>
    <property type="match status" value="1"/>
</dbReference>
<feature type="transmembrane region" description="Helical" evidence="7">
    <location>
        <begin position="406"/>
        <end position="425"/>
    </location>
</feature>
<evidence type="ECO:0000313" key="10">
    <source>
        <dbReference type="Proteomes" id="UP000005242"/>
    </source>
</evidence>
<dbReference type="PANTHER" id="PTHR23514:SF3">
    <property type="entry name" value="BYPASS OF STOP CODON PROTEIN 6"/>
    <property type="match status" value="1"/>
</dbReference>
<dbReference type="PROSITE" id="PS50850">
    <property type="entry name" value="MFS"/>
    <property type="match status" value="1"/>
</dbReference>
<dbReference type="OrthoDB" id="4243at2759"/>
<evidence type="ECO:0000256" key="6">
    <source>
        <dbReference type="ARBA" id="ARBA00023136"/>
    </source>
</evidence>
<keyword evidence="3" id="KW-0813">Transport</keyword>
<feature type="transmembrane region" description="Helical" evidence="7">
    <location>
        <begin position="90"/>
        <end position="114"/>
    </location>
</feature>
<dbReference type="KEGG" id="wse:WALSEDRAFT_26625"/>
<keyword evidence="4 7" id="KW-0812">Transmembrane</keyword>
<evidence type="ECO:0000313" key="9">
    <source>
        <dbReference type="EMBL" id="EIM23864.1"/>
    </source>
</evidence>
<evidence type="ECO:0000256" key="4">
    <source>
        <dbReference type="ARBA" id="ARBA00022692"/>
    </source>
</evidence>
<evidence type="ECO:0000259" key="8">
    <source>
        <dbReference type="PROSITE" id="PS50850"/>
    </source>
</evidence>
<keyword evidence="5 7" id="KW-1133">Transmembrane helix</keyword>
<dbReference type="GO" id="GO:0012505">
    <property type="term" value="C:endomembrane system"/>
    <property type="evidence" value="ECO:0007669"/>
    <property type="project" value="UniProtKB-SubCell"/>
</dbReference>
<dbReference type="AlphaFoldDB" id="I4YIS2"/>
<dbReference type="HOGENOM" id="CLU_021993_0_2_1"/>
<dbReference type="InterPro" id="IPR036259">
    <property type="entry name" value="MFS_trans_sf"/>
</dbReference>
<dbReference type="PANTHER" id="PTHR23514">
    <property type="entry name" value="BYPASS OF STOP CODON PROTEIN 6"/>
    <property type="match status" value="1"/>
</dbReference>
<evidence type="ECO:0000256" key="2">
    <source>
        <dbReference type="ARBA" id="ARBA00008335"/>
    </source>
</evidence>
<dbReference type="EMBL" id="JH668223">
    <property type="protein sequence ID" value="EIM23864.1"/>
    <property type="molecule type" value="Genomic_DNA"/>
</dbReference>
<feature type="transmembrane region" description="Helical" evidence="7">
    <location>
        <begin position="375"/>
        <end position="394"/>
    </location>
</feature>
<dbReference type="GO" id="GO:0022857">
    <property type="term" value="F:transmembrane transporter activity"/>
    <property type="evidence" value="ECO:0007669"/>
    <property type="project" value="InterPro"/>
</dbReference>
<evidence type="ECO:0000256" key="7">
    <source>
        <dbReference type="SAM" id="Phobius"/>
    </source>
</evidence>
<sequence>MTTKYFQGSLNAANGNPIRISYPDTDTNSDTTIEKHAQQEQIIEQSSTRRIFQLIFITLSFIGIGLNDSATGSNLNNIQEKYGLSFKDASFFFLSNAGGYAISSVCTVHIMYYFGVPLTTFVSAMIYSGGALLTAFAPPFPAMVVSLFLQGVGSGILDASATSVLALIASSSVLSRVYASFSFGSMISPFIIGAFSQYNLTWHYFYFFPMSLGVILCSTSLFIFKGFLLPKKKKEFDVGVNDGLKSVLSKKVAWLSLILVLMTNSHQCINSQWMPSFLLYKGYKDETSTYVVAGFWGGVTIGRLAGPTVFKKVLEKFRNLALVVVATALLGVIWGVENIAVRAVCLSLTGLCWGPLIPASIDIGVTRLPQHETPIIAPLIIGSGLIGASFAPFLFSFAAETFTAKILPGVLVVIAGLEFILFVFVPSKSQSDEF</sequence>
<dbReference type="GO" id="GO:0016020">
    <property type="term" value="C:membrane"/>
    <property type="evidence" value="ECO:0007669"/>
    <property type="project" value="TreeGrafter"/>
</dbReference>
<keyword evidence="6 7" id="KW-0472">Membrane</keyword>
<feature type="transmembrane region" description="Helical" evidence="7">
    <location>
        <begin position="317"/>
        <end position="334"/>
    </location>
</feature>
<feature type="transmembrane region" description="Helical" evidence="7">
    <location>
        <begin position="51"/>
        <end position="70"/>
    </location>
</feature>
<evidence type="ECO:0000256" key="5">
    <source>
        <dbReference type="ARBA" id="ARBA00022989"/>
    </source>
</evidence>
<feature type="domain" description="Major facilitator superfamily (MFS) profile" evidence="8">
    <location>
        <begin position="53"/>
        <end position="430"/>
    </location>
</feature>
<feature type="transmembrane region" description="Helical" evidence="7">
    <location>
        <begin position="147"/>
        <end position="170"/>
    </location>
</feature>